<proteinExistence type="predicted"/>
<dbReference type="AlphaFoldDB" id="A0AAV9QN23"/>
<accession>A0AAV9QN23</accession>
<dbReference type="Proteomes" id="UP001311232">
    <property type="component" value="Unassembled WGS sequence"/>
</dbReference>
<reference evidence="2 3" key="1">
    <citation type="submission" date="2021-06" db="EMBL/GenBank/DDBJ databases">
        <authorList>
            <person name="Palmer J.M."/>
        </authorList>
    </citation>
    <scope>NUCLEOTIDE SEQUENCE [LARGE SCALE GENOMIC DNA]</scope>
    <source>
        <strain evidence="2 3">MEX-2019</strain>
        <tissue evidence="2">Muscle</tissue>
    </source>
</reference>
<feature type="compositionally biased region" description="Low complexity" evidence="1">
    <location>
        <begin position="116"/>
        <end position="134"/>
    </location>
</feature>
<feature type="region of interest" description="Disordered" evidence="1">
    <location>
        <begin position="113"/>
        <end position="135"/>
    </location>
</feature>
<protein>
    <submittedName>
        <fullName evidence="2">Uncharacterized protein</fullName>
    </submittedName>
</protein>
<name>A0AAV9QN23_9TELE</name>
<gene>
    <name evidence="2" type="ORF">CRENBAI_002781</name>
</gene>
<organism evidence="2 3">
    <name type="scientific">Crenichthys baileyi</name>
    <name type="common">White River springfish</name>
    <dbReference type="NCBI Taxonomy" id="28760"/>
    <lineage>
        <taxon>Eukaryota</taxon>
        <taxon>Metazoa</taxon>
        <taxon>Chordata</taxon>
        <taxon>Craniata</taxon>
        <taxon>Vertebrata</taxon>
        <taxon>Euteleostomi</taxon>
        <taxon>Actinopterygii</taxon>
        <taxon>Neopterygii</taxon>
        <taxon>Teleostei</taxon>
        <taxon>Neoteleostei</taxon>
        <taxon>Acanthomorphata</taxon>
        <taxon>Ovalentaria</taxon>
        <taxon>Atherinomorphae</taxon>
        <taxon>Cyprinodontiformes</taxon>
        <taxon>Goodeidae</taxon>
        <taxon>Crenichthys</taxon>
    </lineage>
</organism>
<sequence>MEDSPSRHVQSLFTGCSNQWQVHTPPQPIISQGITFKDPLHGKQRSSAELRLASCLDSPVSPRLSSGHVDSALRTPPILLLSVAEVALPSPRLPPRHLARLPQWFSSDLVSQTDLPAPQAPTSSSSTPVIPQSSLFHSSRPWNISRASYLLLLSSSRISPPILPHQYFLFSAPPMFNPFLGPSH</sequence>
<comment type="caution">
    <text evidence="2">The sequence shown here is derived from an EMBL/GenBank/DDBJ whole genome shotgun (WGS) entry which is preliminary data.</text>
</comment>
<keyword evidence="3" id="KW-1185">Reference proteome</keyword>
<evidence type="ECO:0000256" key="1">
    <source>
        <dbReference type="SAM" id="MobiDB-lite"/>
    </source>
</evidence>
<dbReference type="EMBL" id="JAHHUM010002992">
    <property type="protein sequence ID" value="KAK5598876.1"/>
    <property type="molecule type" value="Genomic_DNA"/>
</dbReference>
<evidence type="ECO:0000313" key="2">
    <source>
        <dbReference type="EMBL" id="KAK5598876.1"/>
    </source>
</evidence>
<evidence type="ECO:0000313" key="3">
    <source>
        <dbReference type="Proteomes" id="UP001311232"/>
    </source>
</evidence>